<gene>
    <name evidence="3" type="ORF">HID58_055033</name>
</gene>
<protein>
    <submittedName>
        <fullName evidence="3">Uncharacterized protein</fullName>
    </submittedName>
</protein>
<evidence type="ECO:0000313" key="4">
    <source>
        <dbReference type="Proteomes" id="UP000824890"/>
    </source>
</evidence>
<feature type="region of interest" description="Disordered" evidence="2">
    <location>
        <begin position="457"/>
        <end position="483"/>
    </location>
</feature>
<organism evidence="3 4">
    <name type="scientific">Brassica napus</name>
    <name type="common">Rape</name>
    <dbReference type="NCBI Taxonomy" id="3708"/>
    <lineage>
        <taxon>Eukaryota</taxon>
        <taxon>Viridiplantae</taxon>
        <taxon>Streptophyta</taxon>
        <taxon>Embryophyta</taxon>
        <taxon>Tracheophyta</taxon>
        <taxon>Spermatophyta</taxon>
        <taxon>Magnoliopsida</taxon>
        <taxon>eudicotyledons</taxon>
        <taxon>Gunneridae</taxon>
        <taxon>Pentapetalae</taxon>
        <taxon>rosids</taxon>
        <taxon>malvids</taxon>
        <taxon>Brassicales</taxon>
        <taxon>Brassicaceae</taxon>
        <taxon>Brassiceae</taxon>
        <taxon>Brassica</taxon>
    </lineage>
</organism>
<keyword evidence="1" id="KW-0175">Coiled coil</keyword>
<evidence type="ECO:0000256" key="1">
    <source>
        <dbReference type="SAM" id="Coils"/>
    </source>
</evidence>
<dbReference type="EMBL" id="JAGKQM010000013">
    <property type="protein sequence ID" value="KAH0892604.1"/>
    <property type="molecule type" value="Genomic_DNA"/>
</dbReference>
<proteinExistence type="predicted"/>
<dbReference type="PANTHER" id="PTHR31099:SF49">
    <property type="entry name" value="MYOSIN HEAVY CHAIN-LIKE PROTEIN"/>
    <property type="match status" value="1"/>
</dbReference>
<feature type="coiled-coil region" evidence="1">
    <location>
        <begin position="544"/>
        <end position="578"/>
    </location>
</feature>
<feature type="compositionally biased region" description="Polar residues" evidence="2">
    <location>
        <begin position="464"/>
        <end position="478"/>
    </location>
</feature>
<evidence type="ECO:0000313" key="3">
    <source>
        <dbReference type="EMBL" id="KAH0892604.1"/>
    </source>
</evidence>
<name>A0ABQ8AJ50_BRANA</name>
<reference evidence="3 4" key="1">
    <citation type="submission" date="2021-05" db="EMBL/GenBank/DDBJ databases">
        <title>Genome Assembly of Synthetic Allotetraploid Brassica napus Reveals Homoeologous Exchanges between Subgenomes.</title>
        <authorList>
            <person name="Davis J.T."/>
        </authorList>
    </citation>
    <scope>NUCLEOTIDE SEQUENCE [LARGE SCALE GENOMIC DNA]</scope>
    <source>
        <strain evidence="4">cv. Da-Ae</strain>
        <tissue evidence="3">Seedling</tissue>
    </source>
</reference>
<comment type="caution">
    <text evidence="3">The sequence shown here is derived from an EMBL/GenBank/DDBJ whole genome shotgun (WGS) entry which is preliminary data.</text>
</comment>
<sequence>VDQNLLPVHRRSVAEDEAYESISSSGSSLGVSAEIEEIKNATMGEATSLPEGSGLPLVGPVSVIGEDEVKFWRIKFHLPEDLVIRIPGPFETVSDFRAGEVPIYEGFFESGFRDSIPSLVAEVSRAVKTSSGQLNPPAWRILIAMQNLGDLEGLNVGVAEVMYCYSVSPLNVGENRYHLHPRGNAFPVREIPGSKKKNHPVFKGNWTSKFAFMSFSGFSSSWRASDFSSADFSSGKHVIEQLLQLPVERREVSFLVSEEVLNRCSIRGVKSNPGGAEVLEEYRKALEAMAVRKAAAQQMLPVRSSNDRISPSGKRVAASTLTPSSSRKKSRASVSKLPPSASFSFSETLARLTSEVFPVTPAHPSLADDSPLVVRSLQCDILQTASQLFHLKGKMMSRSIARAERDTLALQLKEEKEAVQAKDEEIEALKLRAQELDNTRERMEVEDISCLGQKRNKQLKRVTRGTQPRTPGGQTRATAPSACGKVDDTALGAGGQPDVTALGAGGQTRVTASGAGGQTDVMTASQLFHLKGKMMSRSIARAERDTLTLQLKEEKEAVQAKDEEIEALKLRAQELDDTRERLEPRMPGGQTRATAPGAGGQVDDTSLGAGGQPDVTALGAGGQTRVTAPCAGGQTDVMVLGAGLRAVR</sequence>
<feature type="coiled-coil region" evidence="1">
    <location>
        <begin position="405"/>
        <end position="446"/>
    </location>
</feature>
<evidence type="ECO:0000256" key="2">
    <source>
        <dbReference type="SAM" id="MobiDB-lite"/>
    </source>
</evidence>
<accession>A0ABQ8AJ50</accession>
<keyword evidence="4" id="KW-1185">Reference proteome</keyword>
<feature type="non-terminal residue" evidence="3">
    <location>
        <position position="648"/>
    </location>
</feature>
<dbReference type="PANTHER" id="PTHR31099">
    <property type="entry name" value="OS06G0165300 PROTEIN"/>
    <property type="match status" value="1"/>
</dbReference>
<feature type="region of interest" description="Disordered" evidence="2">
    <location>
        <begin position="579"/>
        <end position="620"/>
    </location>
</feature>
<feature type="non-terminal residue" evidence="3">
    <location>
        <position position="1"/>
    </location>
</feature>
<dbReference type="Proteomes" id="UP000824890">
    <property type="component" value="Unassembled WGS sequence"/>
</dbReference>
<feature type="region of interest" description="Disordered" evidence="2">
    <location>
        <begin position="301"/>
        <end position="340"/>
    </location>
</feature>